<comment type="caution">
    <text evidence="2">The sequence shown here is derived from an EMBL/GenBank/DDBJ whole genome shotgun (WGS) entry which is preliminary data.</text>
</comment>
<reference evidence="3" key="1">
    <citation type="submission" date="2017-03" db="EMBL/GenBank/DDBJ databases">
        <title>Phytopthora megakarya and P. palmivora, two closely related causual agents of cacao black pod achieved similar genome size and gene model numbers by different mechanisms.</title>
        <authorList>
            <person name="Ali S."/>
            <person name="Shao J."/>
            <person name="Larry D.J."/>
            <person name="Kronmiller B."/>
            <person name="Shen D."/>
            <person name="Strem M.D."/>
            <person name="Melnick R.L."/>
            <person name="Guiltinan M.J."/>
            <person name="Tyler B.M."/>
            <person name="Meinhardt L.W."/>
            <person name="Bailey B.A."/>
        </authorList>
    </citation>
    <scope>NUCLEOTIDE SEQUENCE [LARGE SCALE GENOMIC DNA]</scope>
    <source>
        <strain evidence="3">zdho120</strain>
    </source>
</reference>
<name>A0A225UW47_9STRA</name>
<gene>
    <name evidence="2" type="ORF">PHMEG_00032503</name>
</gene>
<feature type="region of interest" description="Disordered" evidence="1">
    <location>
        <begin position="1"/>
        <end position="20"/>
    </location>
</feature>
<dbReference type="AlphaFoldDB" id="A0A225UW47"/>
<protein>
    <submittedName>
        <fullName evidence="2">Uncharacterized protein</fullName>
    </submittedName>
</protein>
<keyword evidence="3" id="KW-1185">Reference proteome</keyword>
<dbReference type="Proteomes" id="UP000198211">
    <property type="component" value="Unassembled WGS sequence"/>
</dbReference>
<organism evidence="2 3">
    <name type="scientific">Phytophthora megakarya</name>
    <dbReference type="NCBI Taxonomy" id="4795"/>
    <lineage>
        <taxon>Eukaryota</taxon>
        <taxon>Sar</taxon>
        <taxon>Stramenopiles</taxon>
        <taxon>Oomycota</taxon>
        <taxon>Peronosporomycetes</taxon>
        <taxon>Peronosporales</taxon>
        <taxon>Peronosporaceae</taxon>
        <taxon>Phytophthora</taxon>
    </lineage>
</organism>
<evidence type="ECO:0000313" key="2">
    <source>
        <dbReference type="EMBL" id="OWY97057.1"/>
    </source>
</evidence>
<sequence>MELTSKLTAMVRSTLSPQTPEELLRRLAQDAALAHDVTQHADSDSDDADGTTSSDSPLLDSYFESEPEPTSHWTSGRDRKSTTTPKDAFMMLLWVLKHYETWQNTRLTLASKLQHLRR</sequence>
<evidence type="ECO:0000313" key="3">
    <source>
        <dbReference type="Proteomes" id="UP000198211"/>
    </source>
</evidence>
<feature type="region of interest" description="Disordered" evidence="1">
    <location>
        <begin position="35"/>
        <end position="83"/>
    </location>
</feature>
<evidence type="ECO:0000256" key="1">
    <source>
        <dbReference type="SAM" id="MobiDB-lite"/>
    </source>
</evidence>
<proteinExistence type="predicted"/>
<dbReference type="OrthoDB" id="122710at2759"/>
<accession>A0A225UW47</accession>
<dbReference type="EMBL" id="NBNE01010895">
    <property type="protein sequence ID" value="OWY97057.1"/>
    <property type="molecule type" value="Genomic_DNA"/>
</dbReference>
<feature type="compositionally biased region" description="Polar residues" evidence="1">
    <location>
        <begin position="1"/>
        <end position="19"/>
    </location>
</feature>